<dbReference type="GO" id="GO:0006146">
    <property type="term" value="P:adenine catabolic process"/>
    <property type="evidence" value="ECO:0007669"/>
    <property type="project" value="InterPro"/>
</dbReference>
<dbReference type="Pfam" id="PF13382">
    <property type="entry name" value="Adenine_deam_C"/>
    <property type="match status" value="1"/>
</dbReference>
<evidence type="ECO:0000256" key="4">
    <source>
        <dbReference type="ARBA" id="ARBA00022801"/>
    </source>
</evidence>
<evidence type="ECO:0000256" key="5">
    <source>
        <dbReference type="ARBA" id="ARBA00023211"/>
    </source>
</evidence>
<dbReference type="InterPro" id="IPR006680">
    <property type="entry name" value="Amidohydro-rel"/>
</dbReference>
<keyword evidence="10" id="KW-1185">Reference proteome</keyword>
<dbReference type="AlphaFoldDB" id="A0A1S8LP89"/>
<evidence type="ECO:0000256" key="2">
    <source>
        <dbReference type="ARBA" id="ARBA00006773"/>
    </source>
</evidence>
<reference evidence="9 10" key="1">
    <citation type="submission" date="2022-04" db="EMBL/GenBank/DDBJ databases">
        <title>Genome sequence of C. roseum typestrain.</title>
        <authorList>
            <person name="Poehlein A."/>
            <person name="Schoch T."/>
            <person name="Duerre P."/>
            <person name="Daniel R."/>
        </authorList>
    </citation>
    <scope>NUCLEOTIDE SEQUENCE [LARGE SCALE GENOMIC DNA]</scope>
    <source>
        <strain evidence="9 10">DSM 7320</strain>
    </source>
</reference>
<dbReference type="SUPFAM" id="SSF51338">
    <property type="entry name" value="Composite domain of metallo-dependent hydrolases"/>
    <property type="match status" value="1"/>
</dbReference>
<dbReference type="SUPFAM" id="SSF51556">
    <property type="entry name" value="Metallo-dependent hydrolases"/>
    <property type="match status" value="1"/>
</dbReference>
<dbReference type="InterPro" id="IPR032466">
    <property type="entry name" value="Metal_Hydrolase"/>
</dbReference>
<organism evidence="9 10">
    <name type="scientific">Clostridium felsineum</name>
    <dbReference type="NCBI Taxonomy" id="36839"/>
    <lineage>
        <taxon>Bacteria</taxon>
        <taxon>Bacillati</taxon>
        <taxon>Bacillota</taxon>
        <taxon>Clostridia</taxon>
        <taxon>Eubacteriales</taxon>
        <taxon>Clostridiaceae</taxon>
        <taxon>Clostridium</taxon>
    </lineage>
</organism>
<proteinExistence type="inferred from homology"/>
<evidence type="ECO:0000256" key="1">
    <source>
        <dbReference type="ARBA" id="ARBA00001936"/>
    </source>
</evidence>
<dbReference type="CDD" id="cd01295">
    <property type="entry name" value="AdeC"/>
    <property type="match status" value="1"/>
</dbReference>
<dbReference type="InterPro" id="IPR006679">
    <property type="entry name" value="Adenine_deam"/>
</dbReference>
<sequence length="572" mass="63082">MYFINEKIEKAVGIKKVALVLKNCNVVNVFSNEVVHGDLAVDGDIIIGMGNYIGKTEIDLKGKYVAPGFIDSHVHIESSMVSPKEFARAVISRGTTTTIVDPHEIANVCGINGIKYMMEETEDIPLNVFFMLSSCVPATNFETSGAILRAEDLKELIEDKRVLGLGEMMNYPGVINRDKEVMDKLSLAQNYNKIVDGHAPTIKGNELNAYSISGIKTDHECSDLEEMNEKIRNGMYIAIREGSAAKNLETLIKGVNSKNERRIMFCADDRHPDDILKLGHMDNCVRRAIGNGIDAIAAIRMATLNAAECYKLDRVGAIAPSYKADLVILEDLKNVKVDMVIKDGKIVFNNNQILMEIGKKIDISKVINTVNIQKVTMDDFRLKLNKEFSNIISVSSNSIGTKNIERKINTDNGEFKCELNDGINKIAVIERHKKSGRIGLGLVENFGLKMGAIASTVAHDSHNIIVLGSNDEDMMKAVNELERVGGGITVSLDGKIIDTLELEIAGLMSSKSMEYVAEKVGKMIAVCHEILGVNKDVEPFMTLAFLALPVLPEIRITDRGVFDVLNFKFLNI</sequence>
<dbReference type="NCBIfam" id="TIGR01178">
    <property type="entry name" value="ade"/>
    <property type="match status" value="1"/>
</dbReference>
<dbReference type="KEGG" id="crw:CROST_014360"/>
<gene>
    <name evidence="8 9" type="primary">ade</name>
    <name evidence="9" type="ORF">CROST_014360</name>
</gene>
<evidence type="ECO:0000313" key="9">
    <source>
        <dbReference type="EMBL" id="URZ10726.1"/>
    </source>
</evidence>
<dbReference type="InterPro" id="IPR011059">
    <property type="entry name" value="Metal-dep_hydrolase_composite"/>
</dbReference>
<keyword evidence="4 8" id="KW-0378">Hydrolase</keyword>
<dbReference type="FunFam" id="3.20.20.140:FF:000016">
    <property type="entry name" value="Adenine deaminase"/>
    <property type="match status" value="1"/>
</dbReference>
<dbReference type="Proteomes" id="UP000190951">
    <property type="component" value="Chromosome"/>
</dbReference>
<dbReference type="EMBL" id="CP096983">
    <property type="protein sequence ID" value="URZ10726.1"/>
    <property type="molecule type" value="Genomic_DNA"/>
</dbReference>
<dbReference type="EC" id="3.5.4.2" evidence="3 8"/>
<accession>A0A1S8LP89</accession>
<dbReference type="Pfam" id="PF01979">
    <property type="entry name" value="Amidohydro_1"/>
    <property type="match status" value="1"/>
</dbReference>
<name>A0A1S8LP89_9CLOT</name>
<evidence type="ECO:0000313" key="10">
    <source>
        <dbReference type="Proteomes" id="UP000190951"/>
    </source>
</evidence>
<dbReference type="RefSeq" id="WP_077832444.1">
    <property type="nucleotide sequence ID" value="NZ_CP096983.1"/>
</dbReference>
<evidence type="ECO:0000256" key="8">
    <source>
        <dbReference type="HAMAP-Rule" id="MF_01518"/>
    </source>
</evidence>
<comment type="catalytic activity">
    <reaction evidence="6 8">
        <text>adenine + H2O + H(+) = hypoxanthine + NH4(+)</text>
        <dbReference type="Rhea" id="RHEA:23688"/>
        <dbReference type="ChEBI" id="CHEBI:15377"/>
        <dbReference type="ChEBI" id="CHEBI:15378"/>
        <dbReference type="ChEBI" id="CHEBI:16708"/>
        <dbReference type="ChEBI" id="CHEBI:17368"/>
        <dbReference type="ChEBI" id="CHEBI:28938"/>
        <dbReference type="EC" id="3.5.4.2"/>
    </reaction>
</comment>
<evidence type="ECO:0000256" key="3">
    <source>
        <dbReference type="ARBA" id="ARBA00012782"/>
    </source>
</evidence>
<comment type="similarity">
    <text evidence="2 8">Belongs to the metallo-dependent hydrolases superfamily. Adenine deaminase family.</text>
</comment>
<dbReference type="PANTHER" id="PTHR11113:SF2">
    <property type="entry name" value="ADENINE DEAMINASE"/>
    <property type="match status" value="1"/>
</dbReference>
<dbReference type="HAMAP" id="MF_01518">
    <property type="entry name" value="Adenine_deamin"/>
    <property type="match status" value="1"/>
</dbReference>
<evidence type="ECO:0000256" key="6">
    <source>
        <dbReference type="ARBA" id="ARBA00047720"/>
    </source>
</evidence>
<keyword evidence="5 8" id="KW-0464">Manganese</keyword>
<dbReference type="Gene3D" id="2.30.40.10">
    <property type="entry name" value="Urease, subunit C, domain 1"/>
    <property type="match status" value="1"/>
</dbReference>
<dbReference type="PANTHER" id="PTHR11113">
    <property type="entry name" value="N-ACETYLGLUCOSAMINE-6-PHOSPHATE DEACETYLASE"/>
    <property type="match status" value="1"/>
</dbReference>
<dbReference type="STRING" id="84029.CROST_02800"/>
<dbReference type="Gene3D" id="3.20.20.140">
    <property type="entry name" value="Metal-dependent hydrolases"/>
    <property type="match status" value="1"/>
</dbReference>
<dbReference type="InterPro" id="IPR026912">
    <property type="entry name" value="Adenine_deam_C"/>
</dbReference>
<protein>
    <recommendedName>
        <fullName evidence="7 8">Adenine deaminase</fullName>
        <shortName evidence="8">Adenase</shortName>
        <shortName evidence="8">Adenine aminase</shortName>
        <ecNumber evidence="3 8">3.5.4.2</ecNumber>
    </recommendedName>
</protein>
<comment type="cofactor">
    <cofactor evidence="1 8">
        <name>Mn(2+)</name>
        <dbReference type="ChEBI" id="CHEBI:29035"/>
    </cofactor>
</comment>
<dbReference type="GO" id="GO:0000034">
    <property type="term" value="F:adenine deaminase activity"/>
    <property type="evidence" value="ECO:0007669"/>
    <property type="project" value="UniProtKB-UniRule"/>
</dbReference>
<evidence type="ECO:0000256" key="7">
    <source>
        <dbReference type="ARBA" id="ARBA00069718"/>
    </source>
</evidence>